<evidence type="ECO:0000256" key="14">
    <source>
        <dbReference type="SAM" id="MobiDB-lite"/>
    </source>
</evidence>
<gene>
    <name evidence="18" type="ORF">BGLCM_1399</name>
    <name evidence="17" type="ORF">BIFGAL_03071</name>
</gene>
<dbReference type="GO" id="GO:0033202">
    <property type="term" value="C:DNA helicase complex"/>
    <property type="evidence" value="ECO:0007669"/>
    <property type="project" value="TreeGrafter"/>
</dbReference>
<keyword evidence="9" id="KW-0413">Isomerase</keyword>
<dbReference type="InterPro" id="IPR014016">
    <property type="entry name" value="UvrD-like_ATP-bd"/>
</dbReference>
<evidence type="ECO:0000256" key="7">
    <source>
        <dbReference type="ARBA" id="ARBA00022840"/>
    </source>
</evidence>
<keyword evidence="3" id="KW-0227">DNA damage</keyword>
<dbReference type="GO" id="GO:0004527">
    <property type="term" value="F:exonuclease activity"/>
    <property type="evidence" value="ECO:0007669"/>
    <property type="project" value="UniProtKB-KW"/>
</dbReference>
<dbReference type="PANTHER" id="PTHR11070">
    <property type="entry name" value="UVRD / RECB / PCRA DNA HELICASE FAMILY MEMBER"/>
    <property type="match status" value="1"/>
</dbReference>
<feature type="region of interest" description="Disordered" evidence="14">
    <location>
        <begin position="1062"/>
        <end position="1087"/>
    </location>
</feature>
<evidence type="ECO:0000256" key="5">
    <source>
        <dbReference type="ARBA" id="ARBA00022806"/>
    </source>
</evidence>
<name>D1NTB4_9BIFI</name>
<feature type="compositionally biased region" description="Low complexity" evidence="14">
    <location>
        <begin position="1007"/>
        <end position="1022"/>
    </location>
</feature>
<organism evidence="17 19">
    <name type="scientific">Bifidobacterium gallicum DSM 20093 = LMG 11596</name>
    <dbReference type="NCBI Taxonomy" id="561180"/>
    <lineage>
        <taxon>Bacteria</taxon>
        <taxon>Bacillati</taxon>
        <taxon>Actinomycetota</taxon>
        <taxon>Actinomycetes</taxon>
        <taxon>Bifidobacteriales</taxon>
        <taxon>Bifidobacteriaceae</taxon>
        <taxon>Bifidobacterium</taxon>
    </lineage>
</organism>
<dbReference type="STRING" id="561180.BIFGAL_03071"/>
<dbReference type="eggNOG" id="COG2887">
    <property type="taxonomic scope" value="Bacteria"/>
</dbReference>
<keyword evidence="8" id="KW-0234">DNA repair</keyword>
<evidence type="ECO:0000256" key="11">
    <source>
        <dbReference type="ARBA" id="ARBA00034808"/>
    </source>
</evidence>
<evidence type="ECO:0000313" key="18">
    <source>
        <dbReference type="EMBL" id="KFI57709.1"/>
    </source>
</evidence>
<feature type="binding site" evidence="13">
    <location>
        <begin position="56"/>
        <end position="63"/>
    </location>
    <ligand>
        <name>ATP</name>
        <dbReference type="ChEBI" id="CHEBI:30616"/>
    </ligand>
</feature>
<reference evidence="17 19" key="1">
    <citation type="submission" date="2009-11" db="EMBL/GenBank/DDBJ databases">
        <authorList>
            <person name="Weinstock G."/>
            <person name="Sodergren E."/>
            <person name="Clifton S."/>
            <person name="Fulton L."/>
            <person name="Fulton B."/>
            <person name="Courtney L."/>
            <person name="Fronick C."/>
            <person name="Harrison M."/>
            <person name="Strong C."/>
            <person name="Farmer C."/>
            <person name="Delahaunty K."/>
            <person name="Markovic C."/>
            <person name="Hall O."/>
            <person name="Minx P."/>
            <person name="Tomlinson C."/>
            <person name="Mitreva M."/>
            <person name="Nelson J."/>
            <person name="Hou S."/>
            <person name="Wollam A."/>
            <person name="Pepin K.H."/>
            <person name="Johnson M."/>
            <person name="Bhonagiri V."/>
            <person name="Nash W.E."/>
            <person name="Warren W."/>
            <person name="Chinwalla A."/>
            <person name="Mardis E.R."/>
            <person name="Wilson R.K."/>
        </authorList>
    </citation>
    <scope>NUCLEOTIDE SEQUENCE [LARGE SCALE GENOMIC DNA]</scope>
    <source>
        <strain evidence="17 19">DSM 20093</strain>
    </source>
</reference>
<dbReference type="Pfam" id="PF13361">
    <property type="entry name" value="UvrD_C"/>
    <property type="match status" value="1"/>
</dbReference>
<evidence type="ECO:0000256" key="3">
    <source>
        <dbReference type="ARBA" id="ARBA00022763"/>
    </source>
</evidence>
<dbReference type="GO" id="GO:0005524">
    <property type="term" value="F:ATP binding"/>
    <property type="evidence" value="ECO:0007669"/>
    <property type="project" value="UniProtKB-UniRule"/>
</dbReference>
<comment type="caution">
    <text evidence="17">The sequence shown here is derived from an EMBL/GenBank/DDBJ whole genome shotgun (WGS) entry which is preliminary data.</text>
</comment>
<dbReference type="PROSITE" id="PS51198">
    <property type="entry name" value="UVRD_HELICASE_ATP_BIND"/>
    <property type="match status" value="1"/>
</dbReference>
<dbReference type="Pfam" id="PF00580">
    <property type="entry name" value="UvrD-helicase"/>
    <property type="match status" value="1"/>
</dbReference>
<keyword evidence="6" id="KW-0269">Exonuclease</keyword>
<dbReference type="RefSeq" id="WP_006294487.1">
    <property type="nucleotide sequence ID" value="NZ_ABXB03000002.1"/>
</dbReference>
<evidence type="ECO:0000313" key="17">
    <source>
        <dbReference type="EMBL" id="EFA22968.1"/>
    </source>
</evidence>
<dbReference type="InterPro" id="IPR014017">
    <property type="entry name" value="DNA_helicase_UvrD-like_C"/>
</dbReference>
<dbReference type="GO" id="GO:0043138">
    <property type="term" value="F:3'-5' DNA helicase activity"/>
    <property type="evidence" value="ECO:0007669"/>
    <property type="project" value="UniProtKB-EC"/>
</dbReference>
<comment type="catalytic activity">
    <reaction evidence="12">
        <text>ATP + H2O = ADP + phosphate + H(+)</text>
        <dbReference type="Rhea" id="RHEA:13065"/>
        <dbReference type="ChEBI" id="CHEBI:15377"/>
        <dbReference type="ChEBI" id="CHEBI:15378"/>
        <dbReference type="ChEBI" id="CHEBI:30616"/>
        <dbReference type="ChEBI" id="CHEBI:43474"/>
        <dbReference type="ChEBI" id="CHEBI:456216"/>
        <dbReference type="EC" id="5.6.2.4"/>
    </reaction>
</comment>
<dbReference type="Proteomes" id="UP000029074">
    <property type="component" value="Unassembled WGS sequence"/>
</dbReference>
<evidence type="ECO:0000256" key="9">
    <source>
        <dbReference type="ARBA" id="ARBA00023235"/>
    </source>
</evidence>
<dbReference type="InterPro" id="IPR038726">
    <property type="entry name" value="PDDEXK_AddAB-type"/>
</dbReference>
<evidence type="ECO:0000256" key="6">
    <source>
        <dbReference type="ARBA" id="ARBA00022839"/>
    </source>
</evidence>
<dbReference type="EMBL" id="JGYW01000009">
    <property type="protein sequence ID" value="KFI57709.1"/>
    <property type="molecule type" value="Genomic_DNA"/>
</dbReference>
<evidence type="ECO:0000256" key="1">
    <source>
        <dbReference type="ARBA" id="ARBA00022722"/>
    </source>
</evidence>
<evidence type="ECO:0000256" key="8">
    <source>
        <dbReference type="ARBA" id="ARBA00023204"/>
    </source>
</evidence>
<dbReference type="InterPro" id="IPR027417">
    <property type="entry name" value="P-loop_NTPase"/>
</dbReference>
<dbReference type="GO" id="GO:0000725">
    <property type="term" value="P:recombinational repair"/>
    <property type="evidence" value="ECO:0007669"/>
    <property type="project" value="TreeGrafter"/>
</dbReference>
<dbReference type="Gene3D" id="3.40.50.300">
    <property type="entry name" value="P-loop containing nucleotide triphosphate hydrolases"/>
    <property type="match status" value="2"/>
</dbReference>
<dbReference type="EMBL" id="ABXB03000002">
    <property type="protein sequence ID" value="EFA22968.1"/>
    <property type="molecule type" value="Genomic_DNA"/>
</dbReference>
<keyword evidence="5 13" id="KW-0347">Helicase</keyword>
<reference evidence="18 20" key="2">
    <citation type="submission" date="2014-03" db="EMBL/GenBank/DDBJ databases">
        <title>Genomics of Bifidobacteria.</title>
        <authorList>
            <person name="Ventura M."/>
            <person name="Milani C."/>
            <person name="Lugli G.A."/>
        </authorList>
    </citation>
    <scope>NUCLEOTIDE SEQUENCE [LARGE SCALE GENOMIC DNA]</scope>
    <source>
        <strain evidence="18 20">LMG 11596</strain>
    </source>
</reference>
<dbReference type="PROSITE" id="PS51217">
    <property type="entry name" value="UVRD_HELICASE_CTER"/>
    <property type="match status" value="1"/>
</dbReference>
<dbReference type="GO" id="GO:0003677">
    <property type="term" value="F:DNA binding"/>
    <property type="evidence" value="ECO:0007669"/>
    <property type="project" value="InterPro"/>
</dbReference>
<keyword evidence="2 13" id="KW-0547">Nucleotide-binding</keyword>
<dbReference type="EC" id="5.6.2.4" evidence="11"/>
<feature type="region of interest" description="Disordered" evidence="14">
    <location>
        <begin position="999"/>
        <end position="1032"/>
    </location>
</feature>
<evidence type="ECO:0000313" key="19">
    <source>
        <dbReference type="Proteomes" id="UP000003656"/>
    </source>
</evidence>
<evidence type="ECO:0000259" key="15">
    <source>
        <dbReference type="PROSITE" id="PS51198"/>
    </source>
</evidence>
<dbReference type="PANTHER" id="PTHR11070:SF59">
    <property type="entry name" value="DNA 3'-5' HELICASE"/>
    <property type="match status" value="1"/>
</dbReference>
<dbReference type="OrthoDB" id="5240387at2"/>
<keyword evidence="7 13" id="KW-0067">ATP-binding</keyword>
<dbReference type="Proteomes" id="UP000003656">
    <property type="component" value="Unassembled WGS sequence"/>
</dbReference>
<dbReference type="eggNOG" id="COG0210">
    <property type="taxonomic scope" value="Bacteria"/>
</dbReference>
<dbReference type="GO" id="GO:0005829">
    <property type="term" value="C:cytosol"/>
    <property type="evidence" value="ECO:0007669"/>
    <property type="project" value="TreeGrafter"/>
</dbReference>
<evidence type="ECO:0000256" key="10">
    <source>
        <dbReference type="ARBA" id="ARBA00034617"/>
    </source>
</evidence>
<accession>D1NTB4</accession>
<dbReference type="InterPro" id="IPR000212">
    <property type="entry name" value="DNA_helicase_UvrD/REP"/>
</dbReference>
<evidence type="ECO:0000256" key="4">
    <source>
        <dbReference type="ARBA" id="ARBA00022801"/>
    </source>
</evidence>
<feature type="domain" description="UvrD-like helicase ATP-binding" evidence="15">
    <location>
        <begin position="35"/>
        <end position="396"/>
    </location>
</feature>
<evidence type="ECO:0000259" key="16">
    <source>
        <dbReference type="PROSITE" id="PS51217"/>
    </source>
</evidence>
<keyword evidence="1" id="KW-0540">Nuclease</keyword>
<dbReference type="Pfam" id="PF12705">
    <property type="entry name" value="PDDEXK_1"/>
    <property type="match status" value="1"/>
</dbReference>
<dbReference type="SUPFAM" id="SSF52540">
    <property type="entry name" value="P-loop containing nucleoside triphosphate hydrolases"/>
    <property type="match status" value="1"/>
</dbReference>
<evidence type="ECO:0000256" key="13">
    <source>
        <dbReference type="PROSITE-ProRule" id="PRU00560"/>
    </source>
</evidence>
<evidence type="ECO:0000256" key="12">
    <source>
        <dbReference type="ARBA" id="ARBA00048988"/>
    </source>
</evidence>
<comment type="catalytic activity">
    <reaction evidence="10">
        <text>Couples ATP hydrolysis with the unwinding of duplex DNA by translocating in the 3'-5' direction.</text>
        <dbReference type="EC" id="5.6.2.4"/>
    </reaction>
</comment>
<evidence type="ECO:0000256" key="2">
    <source>
        <dbReference type="ARBA" id="ARBA00022741"/>
    </source>
</evidence>
<keyword evidence="4 13" id="KW-0378">Hydrolase</keyword>
<sequence>MHAKLNIGTGSSDSYGQFWLESQCWEGLLQQRTHNTHARETGSEATQSAAIRLVVGPPASGKTRTLFTHMVDACRTEGDDRVVMAVTNRQIADALSDDLIRQLGVTSQARPVTTLNAVAFRLITEQRERENRTLPRLINGAEQDLLLRRVLGRHIAQAQAGETCATCEQLRAYFEQDHWERVICNQSAPVDAAAPTAAQTLAQETPDMSGSNANANVLTLQPQTTASLFLEGIDGEFIAQMRDMLARMAEIGLTDVQESEYLDAVRDTGLTGERLRTQWHLAWALRREYASEVARAFPHEYRLDPSELLGAAARLVRDQAEPPMLRELIMDDVQDLTLAGLAFLQALASRGVRLTLAGNPDESVQTFRGSYPEYVFRVLRDQMHAQVTHLQPLRHDSSPSVTPTMLDTVASRVSLSIEAIEPTDTAMPHRLGKLPAHEGAWPIRTLDNTDARLLDGTFKGLVYRSAQEEEDNVVWRIKSLHLDHAVPWNNIAVIMHDNAAIRTLGARLRRDGVPVRFSSVTRALIEEPFVQALFALIELAQMRNAGIARSGMGERQAVAWVASRVRSIAASALLQPAGRAQDTADQPLHLETIETAMQAIDSLSSVVKHAPAATDSTLLTSLEEQWQALHADFVASARQHHDDFPTLTIDNSNFDESARNEEPLSFGSDAMTLMLMHDGAPKLLDALQLIMGQSRTIMMYRRLWSLVHTIAQQFATQPRMMPADALACAWNATNVAKRWQTAAFTNNAAGRAANDRLDVAMRLFEYANGASEGTTITAFIDQVRQLQIEADSLAKVAPIDQAVTLTTPAGAAGRHWTHVFMPAVQEGTWPNLVPRGTMFGGDDLVQVALYGAPTFMRETQGGQHDLAVREVLANEQKSFLVALTRVDPTAQGGSVWLSAVASEDTAPSEFLFAYAPEWFNDRENPYWQPLQRLAAMGETDDTDHVAAQQLKDLNEDARGIIALARMVLTDETASLNDPRVRDAAMALARLAAGGVSAADPANWPFVDDTQSDTMQSDTTAQSNATLPAGDNTVGNTAANASMASAASVARAASIMMPTSMDATDSATAAQSGPTMPSMQQSAAAQPSAAAQSSVAAAMRPHDAASSTVLATANGMQTVVLSPSQVDSYWECPICAKLDKVYAGPQRGSVSTSFGTIIHDVAAHATEQHWDNPKPDSDLTKLGQDARIKAISDLMMTEFEQRMAAEPEPKTAKERYTMQQDKLRAHDVLYAIARYFVLSDQADYPAYKGCPPLGKLVQSHAESPFRASFTLADVLDAYNAMPEVDAIDESTLIAMMGVLVDGWPQVTPQGLRIELTGRIDREEWREQPDGTHTLRIVDYKTGHRRTGPEQFQDLQLICYQLGFAFPSNEQGRRVRDLQHMPVITQCDLFYPTDKDGKLQLPAQSRSAEALSQPALFKRGALNSSAYEPRPYFKELSALFDISLPQEAPEGVPDEAWQQFLALRGTFAIWALTMIARVCYAAAASVSEQLTAHPVAGHMSYCSRSVNHTICPACGQGADTVFETRRG</sequence>
<evidence type="ECO:0000313" key="20">
    <source>
        <dbReference type="Proteomes" id="UP000029074"/>
    </source>
</evidence>
<keyword evidence="20" id="KW-1185">Reference proteome</keyword>
<proteinExistence type="predicted"/>
<feature type="domain" description="UvrD-like helicase C-terminal" evidence="16">
    <location>
        <begin position="410"/>
        <end position="681"/>
    </location>
</feature>
<protein>
    <recommendedName>
        <fullName evidence="11">DNA 3'-5' helicase</fullName>
        <ecNumber evidence="11">5.6.2.4</ecNumber>
    </recommendedName>
</protein>